<dbReference type="GO" id="GO:0005829">
    <property type="term" value="C:cytosol"/>
    <property type="evidence" value="ECO:0007669"/>
    <property type="project" value="TreeGrafter"/>
</dbReference>
<name>A0AAQ3LE76_9BACT</name>
<proteinExistence type="inferred from homology"/>
<dbReference type="InterPro" id="IPR007157">
    <property type="entry name" value="PspA_VIPP1"/>
</dbReference>
<comment type="similarity">
    <text evidence="1">Belongs to the PspA/Vipp/IM30 family.</text>
</comment>
<accession>A0AAQ3LE76</accession>
<dbReference type="PANTHER" id="PTHR31088">
    <property type="entry name" value="MEMBRANE-ASSOCIATED PROTEIN VIPP1, CHLOROPLASTIC"/>
    <property type="match status" value="1"/>
</dbReference>
<dbReference type="Pfam" id="PF04012">
    <property type="entry name" value="PspA_IM30"/>
    <property type="match status" value="1"/>
</dbReference>
<gene>
    <name evidence="3" type="primary">pspA</name>
    <name evidence="3" type="ORF">RZN69_07225</name>
</gene>
<dbReference type="AlphaFoldDB" id="A0AAQ3LE76"/>
<organism evidence="3 4">
    <name type="scientific">Rubellicoccus peritrichatus</name>
    <dbReference type="NCBI Taxonomy" id="3080537"/>
    <lineage>
        <taxon>Bacteria</taxon>
        <taxon>Pseudomonadati</taxon>
        <taxon>Verrucomicrobiota</taxon>
        <taxon>Opitutia</taxon>
        <taxon>Puniceicoccales</taxon>
        <taxon>Cerasicoccaceae</taxon>
        <taxon>Rubellicoccus</taxon>
    </lineage>
</organism>
<dbReference type="NCBIfam" id="TIGR02977">
    <property type="entry name" value="phageshock_pspA"/>
    <property type="match status" value="1"/>
</dbReference>
<keyword evidence="4" id="KW-1185">Reference proteome</keyword>
<dbReference type="GO" id="GO:0009271">
    <property type="term" value="P:phage shock"/>
    <property type="evidence" value="ECO:0007669"/>
    <property type="project" value="TreeGrafter"/>
</dbReference>
<dbReference type="RefSeq" id="WP_317835411.1">
    <property type="nucleotide sequence ID" value="NZ_CP136920.1"/>
</dbReference>
<dbReference type="PANTHER" id="PTHR31088:SF6">
    <property type="entry name" value="PHAGE SHOCK PROTEIN A"/>
    <property type="match status" value="1"/>
</dbReference>
<reference evidence="3 4" key="1">
    <citation type="submission" date="2023-10" db="EMBL/GenBank/DDBJ databases">
        <title>Rubellicoccus peritrichatus gen. nov., sp. nov., isolated from an algae of coral reef tank.</title>
        <authorList>
            <person name="Luo J."/>
        </authorList>
    </citation>
    <scope>NUCLEOTIDE SEQUENCE [LARGE SCALE GENOMIC DNA]</scope>
    <source>
        <strain evidence="3 4">CR14</strain>
    </source>
</reference>
<dbReference type="Proteomes" id="UP001304300">
    <property type="component" value="Chromosome"/>
</dbReference>
<protein>
    <submittedName>
        <fullName evidence="3">Phage shock protein PspA</fullName>
    </submittedName>
</protein>
<dbReference type="InterPro" id="IPR014319">
    <property type="entry name" value="Phageshock_PspA"/>
</dbReference>
<evidence type="ECO:0000256" key="1">
    <source>
        <dbReference type="ARBA" id="ARBA00043985"/>
    </source>
</evidence>
<evidence type="ECO:0000313" key="3">
    <source>
        <dbReference type="EMBL" id="WOO42879.1"/>
    </source>
</evidence>
<dbReference type="KEGG" id="puo:RZN69_07225"/>
<evidence type="ECO:0000313" key="4">
    <source>
        <dbReference type="Proteomes" id="UP001304300"/>
    </source>
</evidence>
<sequence length="223" mass="25370">MSIFSRFKDIINSNMNALLDRAEDPEKLLKLMIREMEDTLVEMKASCAGAMASRTRVERSLGEAQTHAASWGAKAELAVEKGREDLAREALVEKRAFNEKAITLQKELDQHEALVVQYRGDIQLLNDKLEQARKKHRILVQRHIRANRSRTAREQAEKTRGAEAMIRFDKFEQRVDRMEAEAELAGSSGSPVLEDEFAKLELDDEIEKELSDLKKSKSGSKKS</sequence>
<evidence type="ECO:0000256" key="2">
    <source>
        <dbReference type="SAM" id="Coils"/>
    </source>
</evidence>
<feature type="coiled-coil region" evidence="2">
    <location>
        <begin position="94"/>
        <end position="142"/>
    </location>
</feature>
<dbReference type="EMBL" id="CP136920">
    <property type="protein sequence ID" value="WOO42879.1"/>
    <property type="molecule type" value="Genomic_DNA"/>
</dbReference>
<keyword evidence="2" id="KW-0175">Coiled coil</keyword>